<feature type="domain" description="HTH lysR-type" evidence="5">
    <location>
        <begin position="1"/>
        <end position="58"/>
    </location>
</feature>
<accession>A0A6B9ZAI8</accession>
<gene>
    <name evidence="6" type="ORF">GWR21_06065</name>
</gene>
<keyword evidence="3" id="KW-0238">DNA-binding</keyword>
<dbReference type="Gene3D" id="1.10.10.10">
    <property type="entry name" value="Winged helix-like DNA-binding domain superfamily/Winged helix DNA-binding domain"/>
    <property type="match status" value="1"/>
</dbReference>
<dbReference type="FunFam" id="1.10.10.10:FF:000001">
    <property type="entry name" value="LysR family transcriptional regulator"/>
    <property type="match status" value="1"/>
</dbReference>
<dbReference type="KEGG" id="chih:GWR21_06065"/>
<dbReference type="EMBL" id="CP048113">
    <property type="protein sequence ID" value="QHS59167.1"/>
    <property type="molecule type" value="Genomic_DNA"/>
</dbReference>
<dbReference type="GO" id="GO:0003700">
    <property type="term" value="F:DNA-binding transcription factor activity"/>
    <property type="evidence" value="ECO:0007669"/>
    <property type="project" value="InterPro"/>
</dbReference>
<dbReference type="SUPFAM" id="SSF53850">
    <property type="entry name" value="Periplasmic binding protein-like II"/>
    <property type="match status" value="1"/>
</dbReference>
<evidence type="ECO:0000256" key="4">
    <source>
        <dbReference type="ARBA" id="ARBA00023163"/>
    </source>
</evidence>
<dbReference type="PANTHER" id="PTHR30419">
    <property type="entry name" value="HTH-TYPE TRANSCRIPTIONAL REGULATOR YBHD"/>
    <property type="match status" value="1"/>
</dbReference>
<dbReference type="RefSeq" id="WP_162330866.1">
    <property type="nucleotide sequence ID" value="NZ_CP048113.1"/>
</dbReference>
<comment type="similarity">
    <text evidence="1">Belongs to the LysR transcriptional regulatory family.</text>
</comment>
<dbReference type="PROSITE" id="PS50931">
    <property type="entry name" value="HTH_LYSR"/>
    <property type="match status" value="1"/>
</dbReference>
<dbReference type="Pfam" id="PF03466">
    <property type="entry name" value="LysR_substrate"/>
    <property type="match status" value="1"/>
</dbReference>
<evidence type="ECO:0000256" key="3">
    <source>
        <dbReference type="ARBA" id="ARBA00023125"/>
    </source>
</evidence>
<dbReference type="PRINTS" id="PR00039">
    <property type="entry name" value="HTHLYSR"/>
</dbReference>
<evidence type="ECO:0000256" key="1">
    <source>
        <dbReference type="ARBA" id="ARBA00009437"/>
    </source>
</evidence>
<dbReference type="Gene3D" id="3.40.190.290">
    <property type="match status" value="1"/>
</dbReference>
<reference evidence="6 7" key="1">
    <citation type="submission" date="2020-01" db="EMBL/GenBank/DDBJ databases">
        <title>Complete genome sequence of Chitinophaga sp. H33E-04 isolated from quinoa roots.</title>
        <authorList>
            <person name="Weon H.-Y."/>
            <person name="Lee S.A."/>
        </authorList>
    </citation>
    <scope>NUCLEOTIDE SEQUENCE [LARGE SCALE GENOMIC DNA]</scope>
    <source>
        <strain evidence="6 7">H33E-04</strain>
    </source>
</reference>
<dbReference type="InterPro" id="IPR036390">
    <property type="entry name" value="WH_DNA-bd_sf"/>
</dbReference>
<dbReference type="Pfam" id="PF00126">
    <property type="entry name" value="HTH_1"/>
    <property type="match status" value="1"/>
</dbReference>
<dbReference type="Proteomes" id="UP000476411">
    <property type="component" value="Chromosome"/>
</dbReference>
<keyword evidence="2" id="KW-0805">Transcription regulation</keyword>
<dbReference type="GO" id="GO:0003677">
    <property type="term" value="F:DNA binding"/>
    <property type="evidence" value="ECO:0007669"/>
    <property type="project" value="UniProtKB-KW"/>
</dbReference>
<evidence type="ECO:0000313" key="6">
    <source>
        <dbReference type="EMBL" id="QHS59167.1"/>
    </source>
</evidence>
<organism evidence="6 7">
    <name type="scientific">Chitinophaga agri</name>
    <dbReference type="NCBI Taxonomy" id="2703787"/>
    <lineage>
        <taxon>Bacteria</taxon>
        <taxon>Pseudomonadati</taxon>
        <taxon>Bacteroidota</taxon>
        <taxon>Chitinophagia</taxon>
        <taxon>Chitinophagales</taxon>
        <taxon>Chitinophagaceae</taxon>
        <taxon>Chitinophaga</taxon>
    </lineage>
</organism>
<dbReference type="CDD" id="cd05466">
    <property type="entry name" value="PBP2_LTTR_substrate"/>
    <property type="match status" value="1"/>
</dbReference>
<protein>
    <submittedName>
        <fullName evidence="6">LysR family transcriptional regulator</fullName>
    </submittedName>
</protein>
<proteinExistence type="inferred from homology"/>
<dbReference type="InterPro" id="IPR005119">
    <property type="entry name" value="LysR_subst-bd"/>
</dbReference>
<dbReference type="InterPro" id="IPR036388">
    <property type="entry name" value="WH-like_DNA-bd_sf"/>
</dbReference>
<dbReference type="GO" id="GO:0005829">
    <property type="term" value="C:cytosol"/>
    <property type="evidence" value="ECO:0007669"/>
    <property type="project" value="TreeGrafter"/>
</dbReference>
<name>A0A6B9ZAI8_9BACT</name>
<dbReference type="InterPro" id="IPR000847">
    <property type="entry name" value="LysR_HTH_N"/>
</dbReference>
<evidence type="ECO:0000313" key="7">
    <source>
        <dbReference type="Proteomes" id="UP000476411"/>
    </source>
</evidence>
<dbReference type="InterPro" id="IPR050950">
    <property type="entry name" value="HTH-type_LysR_regulators"/>
</dbReference>
<evidence type="ECO:0000259" key="5">
    <source>
        <dbReference type="PROSITE" id="PS50931"/>
    </source>
</evidence>
<sequence length="290" mass="32737">MELRQLRYFLKAAELLNFTEAARHLHISQSTLSEQVKQLEEELGMPLFNRIGNRIVLTEAGILFSDYASQSIKKASDGMMLIQDLNDLNTGTIFIGVSYGLRNIFTQALIRFTNQYPNISIRIVYGVSDSLIDMLERFELDLLLIFKDFSLPAHFTSEELFSSPMTLITSARSTLSRRTAVTLREIAQLPLVLATQGYNTKHFVGKMFSSKGLDPEFTIEVNDIPTMLDLVKTGKYHTIHIQPVVSGAGFATIPIKDKNVIRTATIISLKDAYEKSAIRQLRMLLKEVKV</sequence>
<evidence type="ECO:0000256" key="2">
    <source>
        <dbReference type="ARBA" id="ARBA00023015"/>
    </source>
</evidence>
<dbReference type="AlphaFoldDB" id="A0A6B9ZAI8"/>
<keyword evidence="7" id="KW-1185">Reference proteome</keyword>
<dbReference type="SUPFAM" id="SSF46785">
    <property type="entry name" value="Winged helix' DNA-binding domain"/>
    <property type="match status" value="1"/>
</dbReference>
<keyword evidence="4" id="KW-0804">Transcription</keyword>